<dbReference type="PRINTS" id="PR00689">
    <property type="entry name" value="ACOABINDINGP"/>
</dbReference>
<dbReference type="InterPro" id="IPR000582">
    <property type="entry name" value="Acyl-CoA-binding_protein"/>
</dbReference>
<evidence type="ECO:0000256" key="2">
    <source>
        <dbReference type="ARBA" id="ARBA00023121"/>
    </source>
</evidence>
<evidence type="ECO:0000259" key="4">
    <source>
        <dbReference type="PROSITE" id="PS51228"/>
    </source>
</evidence>
<evidence type="ECO:0000313" key="6">
    <source>
        <dbReference type="Proteomes" id="UP000324222"/>
    </source>
</evidence>
<evidence type="ECO:0000256" key="1">
    <source>
        <dbReference type="ARBA" id="ARBA00005567"/>
    </source>
</evidence>
<organism evidence="5 6">
    <name type="scientific">Portunus trituberculatus</name>
    <name type="common">Swimming crab</name>
    <name type="synonym">Neptunus trituberculatus</name>
    <dbReference type="NCBI Taxonomy" id="210409"/>
    <lineage>
        <taxon>Eukaryota</taxon>
        <taxon>Metazoa</taxon>
        <taxon>Ecdysozoa</taxon>
        <taxon>Arthropoda</taxon>
        <taxon>Crustacea</taxon>
        <taxon>Multicrustacea</taxon>
        <taxon>Malacostraca</taxon>
        <taxon>Eumalacostraca</taxon>
        <taxon>Eucarida</taxon>
        <taxon>Decapoda</taxon>
        <taxon>Pleocyemata</taxon>
        <taxon>Brachyura</taxon>
        <taxon>Eubrachyura</taxon>
        <taxon>Portunoidea</taxon>
        <taxon>Portunidae</taxon>
        <taxon>Portuninae</taxon>
        <taxon>Portunus</taxon>
    </lineage>
</organism>
<dbReference type="InterPro" id="IPR022408">
    <property type="entry name" value="Acyl-CoA-binding_prot_CS"/>
</dbReference>
<dbReference type="GO" id="GO:0006631">
    <property type="term" value="P:fatty acid metabolic process"/>
    <property type="evidence" value="ECO:0007669"/>
    <property type="project" value="TreeGrafter"/>
</dbReference>
<protein>
    <submittedName>
        <fullName evidence="5">Enoyl-CoA delta isomerase 2, mitochondrial</fullName>
    </submittedName>
</protein>
<feature type="domain" description="ACB" evidence="4">
    <location>
        <begin position="5"/>
        <end position="90"/>
    </location>
</feature>
<keyword evidence="3" id="KW-0472">Membrane</keyword>
<keyword evidence="6" id="KW-1185">Reference proteome</keyword>
<sequence>MMSSLPQQFDDAKTRLGSLKEDPGNETKLKIYALFKQATTGSVTTKRPGMMDFVGRAKWDAWNALGNMTQEEAQKAYIQLVDSLVGAEVSCMIGIYNVILLCQLICFLNYFYSFLAFYFYPFPSVGALSS</sequence>
<comment type="caution">
    <text evidence="5">The sequence shown here is derived from an EMBL/GenBank/DDBJ whole genome shotgun (WGS) entry which is preliminary data.</text>
</comment>
<dbReference type="Pfam" id="PF00887">
    <property type="entry name" value="ACBP"/>
    <property type="match status" value="1"/>
</dbReference>
<reference evidence="5 6" key="1">
    <citation type="submission" date="2019-05" db="EMBL/GenBank/DDBJ databases">
        <title>Another draft genome of Portunus trituberculatus and its Hox gene families provides insights of decapod evolution.</title>
        <authorList>
            <person name="Jeong J.-H."/>
            <person name="Song I."/>
            <person name="Kim S."/>
            <person name="Choi T."/>
            <person name="Kim D."/>
            <person name="Ryu S."/>
            <person name="Kim W."/>
        </authorList>
    </citation>
    <scope>NUCLEOTIDE SEQUENCE [LARGE SCALE GENOMIC DNA]</scope>
    <source>
        <tissue evidence="5">Muscle</tissue>
    </source>
</reference>
<dbReference type="SUPFAM" id="SSF47027">
    <property type="entry name" value="Acyl-CoA binding protein"/>
    <property type="match status" value="1"/>
</dbReference>
<keyword evidence="3" id="KW-0812">Transmembrane</keyword>
<dbReference type="PANTHER" id="PTHR23310">
    <property type="entry name" value="ACYL-COA-BINDING PROTEIN, ACBP"/>
    <property type="match status" value="1"/>
</dbReference>
<dbReference type="Proteomes" id="UP000324222">
    <property type="component" value="Unassembled WGS sequence"/>
</dbReference>
<dbReference type="PANTHER" id="PTHR23310:SF62">
    <property type="entry name" value="ACYL-COA BINDING PROTEIN 1, ISOFORM A"/>
    <property type="match status" value="1"/>
</dbReference>
<name>A0A5B7J4C9_PORTR</name>
<keyword evidence="2" id="KW-0446">Lipid-binding</keyword>
<keyword evidence="3" id="KW-1133">Transmembrane helix</keyword>
<dbReference type="CDD" id="cd00435">
    <property type="entry name" value="ACBP"/>
    <property type="match status" value="1"/>
</dbReference>
<dbReference type="EMBL" id="VSRR010086280">
    <property type="protein sequence ID" value="MPC91012.1"/>
    <property type="molecule type" value="Genomic_DNA"/>
</dbReference>
<dbReference type="AlphaFoldDB" id="A0A5B7J4C9"/>
<evidence type="ECO:0000313" key="5">
    <source>
        <dbReference type="EMBL" id="MPC91012.1"/>
    </source>
</evidence>
<dbReference type="PROSITE" id="PS51228">
    <property type="entry name" value="ACB_2"/>
    <property type="match status" value="1"/>
</dbReference>
<dbReference type="GO" id="GO:0000062">
    <property type="term" value="F:fatty-acyl-CoA binding"/>
    <property type="evidence" value="ECO:0007669"/>
    <property type="project" value="InterPro"/>
</dbReference>
<dbReference type="InterPro" id="IPR035984">
    <property type="entry name" value="Acyl-CoA-binding_sf"/>
</dbReference>
<dbReference type="PROSITE" id="PS00880">
    <property type="entry name" value="ACB_1"/>
    <property type="match status" value="1"/>
</dbReference>
<accession>A0A5B7J4C9</accession>
<dbReference type="InterPro" id="IPR014352">
    <property type="entry name" value="FERM/acyl-CoA-bd_prot_sf"/>
</dbReference>
<dbReference type="OrthoDB" id="409763at2759"/>
<keyword evidence="5" id="KW-0413">Isomerase</keyword>
<evidence type="ECO:0000256" key="3">
    <source>
        <dbReference type="SAM" id="Phobius"/>
    </source>
</evidence>
<gene>
    <name evidence="5" type="primary">Eci2_1</name>
    <name evidence="5" type="ORF">E2C01_086020</name>
</gene>
<comment type="similarity">
    <text evidence="1">Belongs to the ACBP family.</text>
</comment>
<proteinExistence type="inferred from homology"/>
<dbReference type="Gene3D" id="1.20.80.10">
    <property type="match status" value="1"/>
</dbReference>
<feature type="transmembrane region" description="Helical" evidence="3">
    <location>
        <begin position="98"/>
        <end position="120"/>
    </location>
</feature>
<dbReference type="GO" id="GO:0016853">
    <property type="term" value="F:isomerase activity"/>
    <property type="evidence" value="ECO:0007669"/>
    <property type="project" value="UniProtKB-KW"/>
</dbReference>